<sequence length="1384" mass="157025">MGTKRRRNGEDVSSADTSFAETTKEPPSPTPVPRPQTPPPRTAHEDDSTDDVHPQANSTKTEPVDEDILFSDDNGAVSNSTTKIEPDVDAVSNSTTKIEDDEQDVLPPLSAPPSLRPDSRLSIGEDSPSKMLSYSEQQKDLLMSSPTKRQTVIKPVVRINEPRLVISKLVLTNFKSYAGVQEIGPFHPSFSAVVGPNGSGKSNVIDSLLFVFGFRATKMRQSKLSELIHNSAVDANLRPEYCQVDIHFHSVLDDPEDESHSEVVPDSEIIISRRATQQNQSTYYIDKRTSNYTEVTNYLKDRGVDLDHKRFLILQGEVELIAQMKAKAERDNEDGLLEYLEDIIGTARYKSLIEESLQRVDVLNETCREKESRVELVEKDKTNMEPLKEEALRFLEKEKQLVHKRSLRYQVSIFEQTDKAEAAEAKAQELQAKLDQERADNQELIDSVADIVKEIERLKGQCADIDPQLSKAIKQQKDLNRQKVAAEERYKNSQSKLKKFEKQKESSEHQLNTNRTKLKQLEADGAKERAELEQLNQNLVTEKQKLDAIKSKLHENTKHLRVQIEDLQRQLSPWNEKLSAKDNQISIVKSEGEALEREKNEMINTIKEGQNRMKEIKTEGQTKEADLAESEHKIEKCREQMGLGKDQVAAAEEQLKAVGEELSILQSKHHELRDRVSQSQNRNKVLDSLMRLQRSGRITGFHGRLGDLGRIDPQYDVAISTASGAGLDSLVVDKVETAQQCIEYLRKNKLGYANFVCLDKLRKFNLGSMQLPSNDVQRLFDLITPNDPKFAPAFYSKMYDTLVAPSLDIAKHVGYGGGRGGKRYKVVTEDGKVVDTSGAMSGGGTHVARGAMKLTTEAVQIEVDPAEVEALEQSIRVKQQEYNESKRDFEQKKDVMVKLQNLYDDTEVLIQRLKLDIDHLVSEKSELKTRLKAMVADEHKFKDLDEKLDAKEAELKKLNAERKELKAQMKDLETKIEDLNQQVLNAGGVNLKVQISKVDSIQQTIELITLKTSDARKTHLKLTSEVAHGEKILAEAESQIAKLTEEIEGFVAGQESLTAELKQVTELISKLEAERLKWESELEKIEQDLEEQNERINKFRSMEIEMTNEIETVTAKAAKARRHIEHDQHQLNELTVRDTAPYLEWMKDEAERARYESGAINMMSREELADVDFEQVEDEISELEAYFSEVQCDIEVLIEYGLKMADFESRVDDMNIAVDERDAVRAECEELKHKRLSEFMEGFNTISMTLKDMYRMITMGGNAELELVDSLDPFSEGILFSVMPPKKSWRNISNLSGGEKTLSSLALVFALHAYKPTPLYVMDEIDAALDFRNVSIVANYIKERTKNAQFVVISLRNNMFELAQQLVGIYKVDNKTHSITIKNK</sequence>
<name>A0A642UD75_DIURU</name>
<feature type="compositionally biased region" description="Pro residues" evidence="13">
    <location>
        <begin position="26"/>
        <end position="41"/>
    </location>
</feature>
<dbReference type="GO" id="GO:0016887">
    <property type="term" value="F:ATP hydrolysis activity"/>
    <property type="evidence" value="ECO:0007669"/>
    <property type="project" value="InterPro"/>
</dbReference>
<keyword evidence="8" id="KW-0226">DNA condensation</keyword>
<evidence type="ECO:0000256" key="4">
    <source>
        <dbReference type="ARBA" id="ARBA00022741"/>
    </source>
</evidence>
<proteinExistence type="inferred from homology"/>
<dbReference type="Gene3D" id="1.20.1060.20">
    <property type="match status" value="1"/>
</dbReference>
<dbReference type="Gene3D" id="3.40.50.300">
    <property type="entry name" value="P-loop containing nucleotide triphosphate hydrolases"/>
    <property type="match status" value="2"/>
</dbReference>
<keyword evidence="5" id="KW-0498">Mitosis</keyword>
<evidence type="ECO:0000256" key="2">
    <source>
        <dbReference type="ARBA" id="ARBA00006005"/>
    </source>
</evidence>
<feature type="compositionally biased region" description="Basic and acidic residues" evidence="13">
    <location>
        <begin position="498"/>
        <end position="508"/>
    </location>
</feature>
<accession>A0A642UD75</accession>
<feature type="compositionally biased region" description="Basic and acidic residues" evidence="13">
    <location>
        <begin position="42"/>
        <end position="53"/>
    </location>
</feature>
<dbReference type="Pfam" id="PF02463">
    <property type="entry name" value="SMC_N"/>
    <property type="match status" value="1"/>
</dbReference>
<evidence type="ECO:0000256" key="8">
    <source>
        <dbReference type="ARBA" id="ARBA00023067"/>
    </source>
</evidence>
<evidence type="ECO:0000256" key="6">
    <source>
        <dbReference type="ARBA" id="ARBA00022840"/>
    </source>
</evidence>
<evidence type="ECO:0000256" key="5">
    <source>
        <dbReference type="ARBA" id="ARBA00022776"/>
    </source>
</evidence>
<dbReference type="FunFam" id="3.40.50.300:FF:000585">
    <property type="entry name" value="Structural maintenance of chromosomes 4"/>
    <property type="match status" value="1"/>
</dbReference>
<dbReference type="SUPFAM" id="SSF75553">
    <property type="entry name" value="Smc hinge domain"/>
    <property type="match status" value="1"/>
</dbReference>
<dbReference type="GO" id="GO:0005634">
    <property type="term" value="C:nucleus"/>
    <property type="evidence" value="ECO:0007669"/>
    <property type="project" value="UniProtKB-SubCell"/>
</dbReference>
<dbReference type="Gene3D" id="3.30.70.1620">
    <property type="match status" value="1"/>
</dbReference>
<dbReference type="GeneID" id="54784181"/>
<evidence type="ECO:0000313" key="16">
    <source>
        <dbReference type="Proteomes" id="UP000449547"/>
    </source>
</evidence>
<dbReference type="InterPro" id="IPR024704">
    <property type="entry name" value="SMC"/>
</dbReference>
<evidence type="ECO:0000256" key="12">
    <source>
        <dbReference type="SAM" id="Coils"/>
    </source>
</evidence>
<dbReference type="SUPFAM" id="SSF57997">
    <property type="entry name" value="Tropomyosin"/>
    <property type="match status" value="1"/>
</dbReference>
<dbReference type="EMBL" id="SWFT01000161">
    <property type="protein sequence ID" value="KAA8897017.1"/>
    <property type="molecule type" value="Genomic_DNA"/>
</dbReference>
<dbReference type="Gene3D" id="1.10.287.1490">
    <property type="match status" value="1"/>
</dbReference>
<organism evidence="15 16">
    <name type="scientific">Diutina rugosa</name>
    <name type="common">Yeast</name>
    <name type="synonym">Candida rugosa</name>
    <dbReference type="NCBI Taxonomy" id="5481"/>
    <lineage>
        <taxon>Eukaryota</taxon>
        <taxon>Fungi</taxon>
        <taxon>Dikarya</taxon>
        <taxon>Ascomycota</taxon>
        <taxon>Saccharomycotina</taxon>
        <taxon>Pichiomycetes</taxon>
        <taxon>Debaryomycetaceae</taxon>
        <taxon>Diutina</taxon>
    </lineage>
</organism>
<evidence type="ECO:0000256" key="1">
    <source>
        <dbReference type="ARBA" id="ARBA00004123"/>
    </source>
</evidence>
<keyword evidence="3" id="KW-0132">Cell division</keyword>
<feature type="coiled-coil region" evidence="12">
    <location>
        <begin position="353"/>
        <end position="380"/>
    </location>
</feature>
<dbReference type="InterPro" id="IPR036277">
    <property type="entry name" value="SMC_hinge_sf"/>
</dbReference>
<evidence type="ECO:0000313" key="15">
    <source>
        <dbReference type="EMBL" id="KAA8897017.1"/>
    </source>
</evidence>
<dbReference type="GO" id="GO:0000796">
    <property type="term" value="C:condensin complex"/>
    <property type="evidence" value="ECO:0007669"/>
    <property type="project" value="TreeGrafter"/>
</dbReference>
<dbReference type="Proteomes" id="UP000449547">
    <property type="component" value="Unassembled WGS sequence"/>
</dbReference>
<feature type="coiled-coil region" evidence="12">
    <location>
        <begin position="1026"/>
        <end position="1102"/>
    </location>
</feature>
<feature type="coiled-coil region" evidence="12">
    <location>
        <begin position="868"/>
        <end position="989"/>
    </location>
</feature>
<feature type="domain" description="SMC hinge" evidence="14">
    <location>
        <begin position="699"/>
        <end position="814"/>
    </location>
</feature>
<comment type="caution">
    <text evidence="15">The sequence shown here is derived from an EMBL/GenBank/DDBJ whole genome shotgun (WGS) entry which is preliminary data.</text>
</comment>
<keyword evidence="6" id="KW-0067">ATP-binding</keyword>
<dbReference type="PANTHER" id="PTHR18937">
    <property type="entry name" value="STRUCTURAL MAINTENANCE OF CHROMOSOMES SMC FAMILY MEMBER"/>
    <property type="match status" value="1"/>
</dbReference>
<keyword evidence="16" id="KW-1185">Reference proteome</keyword>
<keyword evidence="10" id="KW-0131">Cell cycle</keyword>
<dbReference type="VEuPathDB" id="FungiDB:DIURU_005530"/>
<dbReference type="GO" id="GO:0005524">
    <property type="term" value="F:ATP binding"/>
    <property type="evidence" value="ECO:0007669"/>
    <property type="project" value="UniProtKB-KW"/>
</dbReference>
<comment type="similarity">
    <text evidence="2">Belongs to the SMC family. SMC4 subfamily.</text>
</comment>
<evidence type="ECO:0000256" key="11">
    <source>
        <dbReference type="PIRNR" id="PIRNR005719"/>
    </source>
</evidence>
<evidence type="ECO:0000259" key="14">
    <source>
        <dbReference type="SMART" id="SM00968"/>
    </source>
</evidence>
<dbReference type="GO" id="GO:0051301">
    <property type="term" value="P:cell division"/>
    <property type="evidence" value="ECO:0007669"/>
    <property type="project" value="UniProtKB-KW"/>
</dbReference>
<evidence type="ECO:0000256" key="13">
    <source>
        <dbReference type="SAM" id="MobiDB-lite"/>
    </source>
</evidence>
<dbReference type="InterPro" id="IPR010935">
    <property type="entry name" value="SMC_hinge"/>
</dbReference>
<comment type="subcellular location">
    <subcellularLocation>
        <location evidence="1 11">Nucleus</location>
    </subcellularLocation>
</comment>
<keyword evidence="4" id="KW-0547">Nucleotide-binding</keyword>
<dbReference type="OrthoDB" id="5575062at2759"/>
<dbReference type="PANTHER" id="PTHR18937:SF172">
    <property type="entry name" value="STRUCTURAL MAINTENANCE OF CHROMOSOMES PROTEIN"/>
    <property type="match status" value="1"/>
</dbReference>
<dbReference type="FunFam" id="3.40.50.300:FF:000481">
    <property type="entry name" value="Structural maintenance of chromosomes 4"/>
    <property type="match status" value="1"/>
</dbReference>
<dbReference type="RefSeq" id="XP_034009759.1">
    <property type="nucleotide sequence ID" value="XM_034158523.1"/>
</dbReference>
<evidence type="ECO:0000256" key="7">
    <source>
        <dbReference type="ARBA" id="ARBA00023054"/>
    </source>
</evidence>
<evidence type="ECO:0000256" key="10">
    <source>
        <dbReference type="ARBA" id="ARBA00023306"/>
    </source>
</evidence>
<dbReference type="InterPro" id="IPR003395">
    <property type="entry name" value="RecF/RecN/SMC_N"/>
</dbReference>
<dbReference type="SMART" id="SM00968">
    <property type="entry name" value="SMC_hinge"/>
    <property type="match status" value="1"/>
</dbReference>
<dbReference type="PIRSF" id="PIRSF005719">
    <property type="entry name" value="SMC"/>
    <property type="match status" value="1"/>
</dbReference>
<protein>
    <recommendedName>
        <fullName evidence="11">Structural maintenance of chromosomes protein</fullName>
    </recommendedName>
</protein>
<feature type="region of interest" description="Disordered" evidence="13">
    <location>
        <begin position="1"/>
        <end position="133"/>
    </location>
</feature>
<gene>
    <name evidence="15" type="ORF">DIURU_005530</name>
</gene>
<dbReference type="GO" id="GO:0007076">
    <property type="term" value="P:mitotic chromosome condensation"/>
    <property type="evidence" value="ECO:0007669"/>
    <property type="project" value="TreeGrafter"/>
</dbReference>
<dbReference type="Pfam" id="PF06470">
    <property type="entry name" value="SMC_hinge"/>
    <property type="match status" value="1"/>
</dbReference>
<keyword evidence="9 11" id="KW-0539">Nucleus</keyword>
<dbReference type="OMA" id="CPALDNM"/>
<keyword evidence="7 12" id="KW-0175">Coiled coil</keyword>
<reference evidence="15 16" key="1">
    <citation type="submission" date="2019-07" db="EMBL/GenBank/DDBJ databases">
        <title>Genome assembly of two rare yeast pathogens: Diutina rugosa and Trichomonascus ciferrii.</title>
        <authorList>
            <person name="Mixao V."/>
            <person name="Saus E."/>
            <person name="Hansen A."/>
            <person name="Lass-Flor C."/>
            <person name="Gabaldon T."/>
        </authorList>
    </citation>
    <scope>NUCLEOTIDE SEQUENCE [LARGE SCALE GENOMIC DNA]</scope>
    <source>
        <strain evidence="15 16">CBS 613</strain>
    </source>
</reference>
<feature type="region of interest" description="Disordered" evidence="13">
    <location>
        <begin position="486"/>
        <end position="513"/>
    </location>
</feature>
<evidence type="ECO:0000256" key="9">
    <source>
        <dbReference type="ARBA" id="ARBA00023242"/>
    </source>
</evidence>
<dbReference type="InterPro" id="IPR027417">
    <property type="entry name" value="P-loop_NTPase"/>
</dbReference>
<dbReference type="SUPFAM" id="SSF52540">
    <property type="entry name" value="P-loop containing nucleoside triphosphate hydrolases"/>
    <property type="match status" value="1"/>
</dbReference>
<evidence type="ECO:0000256" key="3">
    <source>
        <dbReference type="ARBA" id="ARBA00022618"/>
    </source>
</evidence>
<feature type="coiled-coil region" evidence="12">
    <location>
        <begin position="648"/>
        <end position="682"/>
    </location>
</feature>